<dbReference type="Proteomes" id="UP000091956">
    <property type="component" value="Unassembled WGS sequence"/>
</dbReference>
<dbReference type="AlphaFoldDB" id="A0A1B8GQX8"/>
<dbReference type="InterPro" id="IPR008929">
    <property type="entry name" value="Chondroitin_lyas"/>
</dbReference>
<dbReference type="GO" id="GO:0042597">
    <property type="term" value="C:periplasmic space"/>
    <property type="evidence" value="ECO:0007669"/>
    <property type="project" value="InterPro"/>
</dbReference>
<evidence type="ECO:0000313" key="7">
    <source>
        <dbReference type="Proteomes" id="UP000091956"/>
    </source>
</evidence>
<gene>
    <name evidence="6" type="ORF">VE01_03819</name>
</gene>
<dbReference type="OrthoDB" id="5280547at2759"/>
<evidence type="ECO:0000259" key="5">
    <source>
        <dbReference type="Pfam" id="PF05426"/>
    </source>
</evidence>
<dbReference type="Pfam" id="PF05426">
    <property type="entry name" value="Alginate_lyase"/>
    <property type="match status" value="1"/>
</dbReference>
<evidence type="ECO:0000256" key="2">
    <source>
        <dbReference type="ARBA" id="ARBA00023239"/>
    </source>
</evidence>
<dbReference type="GeneID" id="28837205"/>
<dbReference type="SUPFAM" id="SSF48230">
    <property type="entry name" value="Chondroitin AC/alginate lyase"/>
    <property type="match status" value="1"/>
</dbReference>
<dbReference type="InterPro" id="IPR008397">
    <property type="entry name" value="Alginate_lyase_dom"/>
</dbReference>
<evidence type="ECO:0000256" key="1">
    <source>
        <dbReference type="ARBA" id="ARBA00022729"/>
    </source>
</evidence>
<accession>A0A1B8GQX8</accession>
<dbReference type="Gene3D" id="1.50.10.100">
    <property type="entry name" value="Chondroitin AC/alginate lyase"/>
    <property type="match status" value="1"/>
</dbReference>
<name>A0A1B8GQX8_9PEZI</name>
<evidence type="ECO:0000256" key="4">
    <source>
        <dbReference type="SAM" id="SignalP"/>
    </source>
</evidence>
<keyword evidence="2" id="KW-0456">Lyase</keyword>
<keyword evidence="7" id="KW-1185">Reference proteome</keyword>
<feature type="signal peptide" evidence="4">
    <location>
        <begin position="1"/>
        <end position="18"/>
    </location>
</feature>
<sequence>MRSIFISQLIGLLPLISAFVHPGLLVNNADITRIKSKLAAQLDPWQSSWVKLTGLVYSQSTYTNNAVPGVYRDTANGAIANAQLLWHDAAAAFALGLRWKIEGDEQYAKAAAAILVAWGETLENFDIGDDEYLTAGLQGHELANAAELIRDYAPFAESEMQTFANMFSRTFLAKNLYFLNHKAPSEHNVRHFFANWELCNMASVMAFGVLTDNSTLFDFAVEYFKNGIGNGAINNCITDIVDEPGTGKKIGQGQESGRDQGHSGLDFQMLGVIAQQAWNQGVDLYSYNNSRILLGAEYYARYNLGNEVPFVPYTNGIVSYSEISSASRGAYRPTWELLYAHYAQIKGVDAPWTEQYKNYTVRSMGGFEGGAGSWGEGSGHYDGLGWGSLLYHRDTDDVSDISSTSTTSTTPVLPTSAASASASDLTPSPSSFIISTISTIAPNNESSIGHFSSDIVFTAATDSVILFPSDTIPMGDAHTTLMTSTARPSIKAHPQRTVYVYSCE</sequence>
<feature type="chain" id="PRO_5008609009" description="Alginate lyase domain-containing protein" evidence="4">
    <location>
        <begin position="19"/>
        <end position="504"/>
    </location>
</feature>
<reference evidence="7" key="2">
    <citation type="journal article" date="2018" name="Nat. Commun.">
        <title>Extreme sensitivity to ultraviolet light in the fungal pathogen causing white-nose syndrome of bats.</title>
        <authorList>
            <person name="Palmer J.M."/>
            <person name="Drees K.P."/>
            <person name="Foster J.T."/>
            <person name="Lindner D.L."/>
        </authorList>
    </citation>
    <scope>NUCLEOTIDE SEQUENCE [LARGE SCALE GENOMIC DNA]</scope>
    <source>
        <strain evidence="7">UAMH 10579</strain>
    </source>
</reference>
<dbReference type="STRING" id="342668.A0A1B8GQX8"/>
<evidence type="ECO:0000256" key="3">
    <source>
        <dbReference type="SAM" id="MobiDB-lite"/>
    </source>
</evidence>
<dbReference type="RefSeq" id="XP_018131960.1">
    <property type="nucleotide sequence ID" value="XM_018273301.2"/>
</dbReference>
<feature type="domain" description="Alginate lyase" evidence="5">
    <location>
        <begin position="63"/>
        <end position="307"/>
    </location>
</feature>
<protein>
    <recommendedName>
        <fullName evidence="5">Alginate lyase domain-containing protein</fullName>
    </recommendedName>
</protein>
<dbReference type="GO" id="GO:0016829">
    <property type="term" value="F:lyase activity"/>
    <property type="evidence" value="ECO:0007669"/>
    <property type="project" value="UniProtKB-KW"/>
</dbReference>
<organism evidence="6 7">
    <name type="scientific">Pseudogymnoascus verrucosus</name>
    <dbReference type="NCBI Taxonomy" id="342668"/>
    <lineage>
        <taxon>Eukaryota</taxon>
        <taxon>Fungi</taxon>
        <taxon>Dikarya</taxon>
        <taxon>Ascomycota</taxon>
        <taxon>Pezizomycotina</taxon>
        <taxon>Leotiomycetes</taxon>
        <taxon>Thelebolales</taxon>
        <taxon>Thelebolaceae</taxon>
        <taxon>Pseudogymnoascus</taxon>
    </lineage>
</organism>
<proteinExistence type="predicted"/>
<dbReference type="EMBL" id="KV460218">
    <property type="protein sequence ID" value="OBT98227.1"/>
    <property type="molecule type" value="Genomic_DNA"/>
</dbReference>
<keyword evidence="1 4" id="KW-0732">Signal</keyword>
<reference evidence="6 7" key="1">
    <citation type="submission" date="2016-03" db="EMBL/GenBank/DDBJ databases">
        <title>Comparative genomics of Pseudogymnoascus destructans, the fungus causing white-nose syndrome of bats.</title>
        <authorList>
            <person name="Palmer J.M."/>
            <person name="Drees K.P."/>
            <person name="Foster J.T."/>
            <person name="Lindner D.L."/>
        </authorList>
    </citation>
    <scope>NUCLEOTIDE SEQUENCE [LARGE SCALE GENOMIC DNA]</scope>
    <source>
        <strain evidence="6 7">UAMH 10579</strain>
    </source>
</reference>
<feature type="region of interest" description="Disordered" evidence="3">
    <location>
        <begin position="400"/>
        <end position="422"/>
    </location>
</feature>
<evidence type="ECO:0000313" key="6">
    <source>
        <dbReference type="EMBL" id="OBT98227.1"/>
    </source>
</evidence>